<feature type="compositionally biased region" description="Polar residues" evidence="3">
    <location>
        <begin position="549"/>
        <end position="559"/>
    </location>
</feature>
<dbReference type="Gene3D" id="2.120.10.80">
    <property type="entry name" value="Kelch-type beta propeller"/>
    <property type="match status" value="2"/>
</dbReference>
<organism evidence="7 8">
    <name type="scientific">Actinomortierella ambigua</name>
    <dbReference type="NCBI Taxonomy" id="1343610"/>
    <lineage>
        <taxon>Eukaryota</taxon>
        <taxon>Fungi</taxon>
        <taxon>Fungi incertae sedis</taxon>
        <taxon>Mucoromycota</taxon>
        <taxon>Mortierellomycotina</taxon>
        <taxon>Mortierellomycetes</taxon>
        <taxon>Mortierellales</taxon>
        <taxon>Mortierellaceae</taxon>
        <taxon>Actinomortierella</taxon>
    </lineage>
</organism>
<evidence type="ECO:0000256" key="5">
    <source>
        <dbReference type="SAM" id="SignalP"/>
    </source>
</evidence>
<keyword evidence="5" id="KW-0732">Signal</keyword>
<feature type="chain" id="PRO_5040409480" description="Attractin/MKLN-like beta-propeller domain-containing protein" evidence="5">
    <location>
        <begin position="22"/>
        <end position="625"/>
    </location>
</feature>
<dbReference type="GO" id="GO:0005737">
    <property type="term" value="C:cytoplasm"/>
    <property type="evidence" value="ECO:0007669"/>
    <property type="project" value="TreeGrafter"/>
</dbReference>
<feature type="compositionally biased region" description="Basic and acidic residues" evidence="3">
    <location>
        <begin position="437"/>
        <end position="464"/>
    </location>
</feature>
<feature type="signal peptide" evidence="5">
    <location>
        <begin position="1"/>
        <end position="21"/>
    </location>
</feature>
<evidence type="ECO:0000256" key="1">
    <source>
        <dbReference type="ARBA" id="ARBA00022441"/>
    </source>
</evidence>
<dbReference type="Proteomes" id="UP000807716">
    <property type="component" value="Unassembled WGS sequence"/>
</dbReference>
<keyword evidence="2" id="KW-0677">Repeat</keyword>
<dbReference type="InterPro" id="IPR015915">
    <property type="entry name" value="Kelch-typ_b-propeller"/>
</dbReference>
<dbReference type="SUPFAM" id="SSF50965">
    <property type="entry name" value="Galactose oxidase, central domain"/>
    <property type="match status" value="1"/>
</dbReference>
<feature type="compositionally biased region" description="Basic residues" evidence="3">
    <location>
        <begin position="587"/>
        <end position="604"/>
    </location>
</feature>
<dbReference type="PANTHER" id="PTHR46461">
    <property type="entry name" value="KELCH DOMAIN-CONTAINING PROTEIN 3"/>
    <property type="match status" value="1"/>
</dbReference>
<evidence type="ECO:0000256" key="4">
    <source>
        <dbReference type="SAM" id="Phobius"/>
    </source>
</evidence>
<feature type="region of interest" description="Disordered" evidence="3">
    <location>
        <begin position="549"/>
        <end position="625"/>
    </location>
</feature>
<feature type="region of interest" description="Disordered" evidence="3">
    <location>
        <begin position="358"/>
        <end position="395"/>
    </location>
</feature>
<dbReference type="EMBL" id="JAAAJB010000536">
    <property type="protein sequence ID" value="KAG0254137.1"/>
    <property type="molecule type" value="Genomic_DNA"/>
</dbReference>
<gene>
    <name evidence="7" type="ORF">DFQ27_007020</name>
</gene>
<evidence type="ECO:0000313" key="7">
    <source>
        <dbReference type="EMBL" id="KAG0254137.1"/>
    </source>
</evidence>
<keyword evidence="1" id="KW-0880">Kelch repeat</keyword>
<dbReference type="OrthoDB" id="10251809at2759"/>
<dbReference type="GO" id="GO:0003682">
    <property type="term" value="F:chromatin binding"/>
    <property type="evidence" value="ECO:0007669"/>
    <property type="project" value="InterPro"/>
</dbReference>
<feature type="transmembrane region" description="Helical" evidence="4">
    <location>
        <begin position="403"/>
        <end position="425"/>
    </location>
</feature>
<reference evidence="7" key="1">
    <citation type="journal article" date="2020" name="Fungal Divers.">
        <title>Resolving the Mortierellaceae phylogeny through synthesis of multi-gene phylogenetics and phylogenomics.</title>
        <authorList>
            <person name="Vandepol N."/>
            <person name="Liber J."/>
            <person name="Desiro A."/>
            <person name="Na H."/>
            <person name="Kennedy M."/>
            <person name="Barry K."/>
            <person name="Grigoriev I.V."/>
            <person name="Miller A.N."/>
            <person name="O'Donnell K."/>
            <person name="Stajich J.E."/>
            <person name="Bonito G."/>
        </authorList>
    </citation>
    <scope>NUCLEOTIDE SEQUENCE</scope>
    <source>
        <strain evidence="7">BC1065</strain>
    </source>
</reference>
<keyword evidence="4" id="KW-0812">Transmembrane</keyword>
<evidence type="ECO:0000256" key="2">
    <source>
        <dbReference type="ARBA" id="ARBA00022737"/>
    </source>
</evidence>
<keyword evidence="4" id="KW-1133">Transmembrane helix</keyword>
<evidence type="ECO:0000256" key="3">
    <source>
        <dbReference type="SAM" id="MobiDB-lite"/>
    </source>
</evidence>
<evidence type="ECO:0000313" key="8">
    <source>
        <dbReference type="Proteomes" id="UP000807716"/>
    </source>
</evidence>
<keyword evidence="8" id="KW-1185">Reference proteome</keyword>
<dbReference type="PANTHER" id="PTHR46461:SF1">
    <property type="entry name" value="KELCH DOMAIN-CONTAINING PROTEIN 3"/>
    <property type="match status" value="1"/>
</dbReference>
<keyword evidence="4" id="KW-0472">Membrane</keyword>
<feature type="domain" description="Attractin/MKLN-like beta-propeller" evidence="6">
    <location>
        <begin position="113"/>
        <end position="353"/>
    </location>
</feature>
<dbReference type="Pfam" id="PF24981">
    <property type="entry name" value="Beta-prop_ATRN-LZTR1"/>
    <property type="match status" value="1"/>
</dbReference>
<sequence length="625" mass="66477">MKGRYFSLLLISLTAANLTASQQNHVAPQPVAGPAYAKYKNKFYINGGATSLTASVLGSSGQFFALDLSKSWTSVSPAWIQLPDGPRKDYHGAAMSLDGKFLLTSCSVASVSHRFSFDTNTWSVSKAPCRSAAYGVSPVTLGTDGTALTAGGRGVVGVAELYEIYSFATDQAVTVPLPDTAVNGTPILPGRQYYQVVWSEPLKSAVFFGGFGLHGSSIGTVTLYHPESKQWSLMKTTGANNTNNFGHCMAITDDGKTILSFGGYFAEQTGAIIFSSSLYILNLTTGVWTLAVDSSSQRADSACTIAGDYFLLWGGSYKLQAGINTTLDFDKPSSPVFIYQISLNAWVQEYKPSAEYLNPGAGTPSASATSSVRPSSPSSSSSSSQGPTDNSTNGGTSGVTINIGAVAGGVAGAAIVVATIGFLAWRRKRQGTKHSHRNDSPSEIDQRGSTTDKGHDRQEHDARRMPPTPTQAVTYHSPQYGYDPTYDADGAIADDGRNGKDGDMYTSMHSVSSSTTLQYPPWGASLKDKYTAHGPQYHDQTVIATSGTSTVSGAYSRPNSPHPPILPASSYDYVPPPPSSLPSSRPGTRRPRGPQARMQRHTVRGHSPTSNGRWAEERPGPQWQP</sequence>
<feature type="compositionally biased region" description="Low complexity" evidence="3">
    <location>
        <begin position="359"/>
        <end position="395"/>
    </location>
</feature>
<dbReference type="InterPro" id="IPR056737">
    <property type="entry name" value="Beta-prop_ATRN-MKLN-like"/>
</dbReference>
<feature type="region of interest" description="Disordered" evidence="3">
    <location>
        <begin position="430"/>
        <end position="480"/>
    </location>
</feature>
<protein>
    <recommendedName>
        <fullName evidence="6">Attractin/MKLN-like beta-propeller domain-containing protein</fullName>
    </recommendedName>
</protein>
<dbReference type="InterPro" id="IPR052637">
    <property type="entry name" value="KLHDC3-like"/>
</dbReference>
<name>A0A9P6U0M3_9FUNG</name>
<proteinExistence type="predicted"/>
<accession>A0A9P6U0M3</accession>
<dbReference type="InterPro" id="IPR011043">
    <property type="entry name" value="Gal_Oxase/kelch_b-propeller"/>
</dbReference>
<dbReference type="AlphaFoldDB" id="A0A9P6U0M3"/>
<evidence type="ECO:0000259" key="6">
    <source>
        <dbReference type="Pfam" id="PF24981"/>
    </source>
</evidence>
<comment type="caution">
    <text evidence="7">The sequence shown here is derived from an EMBL/GenBank/DDBJ whole genome shotgun (WGS) entry which is preliminary data.</text>
</comment>